<dbReference type="AlphaFoldDB" id="A0A1F5VNF6"/>
<dbReference type="EMBL" id="MFGW01000125">
    <property type="protein sequence ID" value="OGF64940.1"/>
    <property type="molecule type" value="Genomic_DNA"/>
</dbReference>
<sequence length="643" mass="72557">MTDKRQINNNEIKLNPGKLSRGEKLGKYVIERKIVSDNFAHIYNAKDTWLDKLVTIKIPHFSGKELENLLIEAKLLAKLDHENIVKLISAEFHNDIFFMVIEHVDAIFLIDYLKNKKKLEIKEASEIVKQIASAVNYAHMNSIIIRNIMPHYILIERNNRVRLSDLGTAKLLEYGQLAKTVLNLTPYMAPEQILNKAVFASDIYSIGIIFYMMLTGQLPYSGPGFEKKILKEPFIPPRIFNPAIPQKINDIIVKCLEKDINTRYQNARDLLIDLEGSVSDAVVQKAAADIEDKTSVSAQEVKAEKVGETAIMADSKKVVQVKKVKAVKRLSVALAVIVLLITGLLITWQYYKGAAKTELAEKMMPVAAVKPDEVQRGDSLIRPKTFKMSQLYSVSYALLIGNSDYEHFQKLEYTVGDVEEVAKVLEELGFKVEIAKNLASDEFRKTMSDFIARKGQEKDAQILIYYAGHGFTEKVSGGDNLGYLIMVDTPQPKDNYSLFLQKATRMTEIIDYSKLIKSKHVLFMFDSCFSGSILSLRGDIAPEAIKESIRNPVREFITAGMADEPVPDRSFFKEVFLKALRGTEGTQHEDGYLTGSELGTILTRKVPDYNPKQHPQFGKIKDPNLDTGDFVFILKDVNASDEK</sequence>
<evidence type="ECO:0000256" key="2">
    <source>
        <dbReference type="ARBA" id="ARBA00022840"/>
    </source>
</evidence>
<dbReference type="SUPFAM" id="SSF56112">
    <property type="entry name" value="Protein kinase-like (PK-like)"/>
    <property type="match status" value="1"/>
</dbReference>
<dbReference type="GO" id="GO:0005524">
    <property type="term" value="F:ATP binding"/>
    <property type="evidence" value="ECO:0007669"/>
    <property type="project" value="UniProtKB-KW"/>
</dbReference>
<feature type="transmembrane region" description="Helical" evidence="3">
    <location>
        <begin position="330"/>
        <end position="351"/>
    </location>
</feature>
<dbReference type="GO" id="GO:0004197">
    <property type="term" value="F:cysteine-type endopeptidase activity"/>
    <property type="evidence" value="ECO:0007669"/>
    <property type="project" value="InterPro"/>
</dbReference>
<dbReference type="Gene3D" id="1.10.510.10">
    <property type="entry name" value="Transferase(Phosphotransferase) domain 1"/>
    <property type="match status" value="1"/>
</dbReference>
<dbReference type="CDD" id="cd14014">
    <property type="entry name" value="STKc_PknB_like"/>
    <property type="match status" value="1"/>
</dbReference>
<dbReference type="GO" id="GO:0006508">
    <property type="term" value="P:proteolysis"/>
    <property type="evidence" value="ECO:0007669"/>
    <property type="project" value="InterPro"/>
</dbReference>
<dbReference type="Proteomes" id="UP000178943">
    <property type="component" value="Unassembled WGS sequence"/>
</dbReference>
<evidence type="ECO:0008006" key="8">
    <source>
        <dbReference type="Google" id="ProtNLM"/>
    </source>
</evidence>
<dbReference type="InterPro" id="IPR011009">
    <property type="entry name" value="Kinase-like_dom_sf"/>
</dbReference>
<keyword evidence="2" id="KW-0067">ATP-binding</keyword>
<evidence type="ECO:0000256" key="1">
    <source>
        <dbReference type="ARBA" id="ARBA00022741"/>
    </source>
</evidence>
<dbReference type="Pfam" id="PF00656">
    <property type="entry name" value="Peptidase_C14"/>
    <property type="match status" value="1"/>
</dbReference>
<evidence type="ECO:0000256" key="3">
    <source>
        <dbReference type="SAM" id="Phobius"/>
    </source>
</evidence>
<feature type="domain" description="Caspase family p20" evidence="5">
    <location>
        <begin position="393"/>
        <end position="528"/>
    </location>
</feature>
<proteinExistence type="predicted"/>
<dbReference type="InterPro" id="IPR000719">
    <property type="entry name" value="Prot_kinase_dom"/>
</dbReference>
<dbReference type="PANTHER" id="PTHR24346:SF30">
    <property type="entry name" value="MATERNAL EMBRYONIC LEUCINE ZIPPER KINASE"/>
    <property type="match status" value="1"/>
</dbReference>
<reference evidence="6 7" key="1">
    <citation type="journal article" date="2016" name="Nat. Commun.">
        <title>Thousands of microbial genomes shed light on interconnected biogeochemical processes in an aquifer system.</title>
        <authorList>
            <person name="Anantharaman K."/>
            <person name="Brown C.T."/>
            <person name="Hug L.A."/>
            <person name="Sharon I."/>
            <person name="Castelle C.J."/>
            <person name="Probst A.J."/>
            <person name="Thomas B.C."/>
            <person name="Singh A."/>
            <person name="Wilkins M.J."/>
            <person name="Karaoz U."/>
            <person name="Brodie E.L."/>
            <person name="Williams K.H."/>
            <person name="Hubbard S.S."/>
            <person name="Banfield J.F."/>
        </authorList>
    </citation>
    <scope>NUCLEOTIDE SEQUENCE [LARGE SCALE GENOMIC DNA]</scope>
</reference>
<dbReference type="PROSITE" id="PS50011">
    <property type="entry name" value="PROTEIN_KINASE_DOM"/>
    <property type="match status" value="1"/>
</dbReference>
<comment type="caution">
    <text evidence="6">The sequence shown here is derived from an EMBL/GenBank/DDBJ whole genome shotgun (WGS) entry which is preliminary data.</text>
</comment>
<dbReference type="Gene3D" id="3.40.50.1460">
    <property type="match status" value="1"/>
</dbReference>
<protein>
    <recommendedName>
        <fullName evidence="8">Protein kinase domain-containing protein</fullName>
    </recommendedName>
</protein>
<keyword evidence="3" id="KW-0812">Transmembrane</keyword>
<dbReference type="PANTHER" id="PTHR24346">
    <property type="entry name" value="MAP/MICROTUBULE AFFINITY-REGULATING KINASE"/>
    <property type="match status" value="1"/>
</dbReference>
<organism evidence="6 7">
    <name type="scientific">Candidatus Fischerbacteria bacterium RBG_13_37_8</name>
    <dbReference type="NCBI Taxonomy" id="1817863"/>
    <lineage>
        <taxon>Bacteria</taxon>
        <taxon>Candidatus Fischeribacteriota</taxon>
    </lineage>
</organism>
<dbReference type="PROSITE" id="PS50208">
    <property type="entry name" value="CASPASE_P20"/>
    <property type="match status" value="1"/>
</dbReference>
<feature type="domain" description="Protein kinase" evidence="4">
    <location>
        <begin position="28"/>
        <end position="283"/>
    </location>
</feature>
<dbReference type="SUPFAM" id="SSF52129">
    <property type="entry name" value="Caspase-like"/>
    <property type="match status" value="1"/>
</dbReference>
<dbReference type="STRING" id="1817863.A2Y62_15150"/>
<gene>
    <name evidence="6" type="ORF">A2Y62_15150</name>
</gene>
<dbReference type="GO" id="GO:0035556">
    <property type="term" value="P:intracellular signal transduction"/>
    <property type="evidence" value="ECO:0007669"/>
    <property type="project" value="TreeGrafter"/>
</dbReference>
<evidence type="ECO:0000259" key="5">
    <source>
        <dbReference type="PROSITE" id="PS50208"/>
    </source>
</evidence>
<keyword evidence="1" id="KW-0547">Nucleotide-binding</keyword>
<keyword evidence="3" id="KW-0472">Membrane</keyword>
<evidence type="ECO:0000259" key="4">
    <source>
        <dbReference type="PROSITE" id="PS50011"/>
    </source>
</evidence>
<dbReference type="GO" id="GO:0005737">
    <property type="term" value="C:cytoplasm"/>
    <property type="evidence" value="ECO:0007669"/>
    <property type="project" value="TreeGrafter"/>
</dbReference>
<dbReference type="InterPro" id="IPR001309">
    <property type="entry name" value="Pept_C14_p20"/>
</dbReference>
<evidence type="ECO:0000313" key="6">
    <source>
        <dbReference type="EMBL" id="OGF64940.1"/>
    </source>
</evidence>
<dbReference type="InterPro" id="IPR029030">
    <property type="entry name" value="Caspase-like_dom_sf"/>
</dbReference>
<evidence type="ECO:0000313" key="7">
    <source>
        <dbReference type="Proteomes" id="UP000178943"/>
    </source>
</evidence>
<keyword evidence="3" id="KW-1133">Transmembrane helix</keyword>
<accession>A0A1F5VNF6</accession>
<dbReference type="GO" id="GO:0004674">
    <property type="term" value="F:protein serine/threonine kinase activity"/>
    <property type="evidence" value="ECO:0007669"/>
    <property type="project" value="TreeGrafter"/>
</dbReference>
<dbReference type="Pfam" id="PF00069">
    <property type="entry name" value="Pkinase"/>
    <property type="match status" value="1"/>
</dbReference>
<name>A0A1F5VNF6_9BACT</name>
<dbReference type="InterPro" id="IPR011600">
    <property type="entry name" value="Pept_C14_caspase"/>
</dbReference>